<evidence type="ECO:0000313" key="3">
    <source>
        <dbReference type="Proteomes" id="UP000219565"/>
    </source>
</evidence>
<name>A0A285KYM5_9NOCA</name>
<organism evidence="2 3">
    <name type="scientific">Nocardia amikacinitolerans</name>
    <dbReference type="NCBI Taxonomy" id="756689"/>
    <lineage>
        <taxon>Bacteria</taxon>
        <taxon>Bacillati</taxon>
        <taxon>Actinomycetota</taxon>
        <taxon>Actinomycetes</taxon>
        <taxon>Mycobacteriales</taxon>
        <taxon>Nocardiaceae</taxon>
        <taxon>Nocardia</taxon>
    </lineage>
</organism>
<proteinExistence type="predicted"/>
<feature type="region of interest" description="Disordered" evidence="1">
    <location>
        <begin position="1"/>
        <end position="23"/>
    </location>
</feature>
<reference evidence="2 3" key="1">
    <citation type="submission" date="2017-09" db="EMBL/GenBank/DDBJ databases">
        <authorList>
            <person name="Ehlers B."/>
            <person name="Leendertz F.H."/>
        </authorList>
    </citation>
    <scope>NUCLEOTIDE SEQUENCE [LARGE SCALE GENOMIC DNA]</scope>
    <source>
        <strain evidence="2 3">DSM 45537</strain>
    </source>
</reference>
<sequence>MPARPAGEVATRRGRRPPGAVRPHVSKIVSGLPRSANAERAIAETENSRFVLSGHRRWSSTAVISSGSEAAGRARFVWSRLVSKATSDGHRRGEVGSGGWLVLPSPPHTASAPATVVAGADLHWCPEGDTCANHRNSPAETMIEHAIRRRAPRRESCNAVGLGAAGGPSASHACRSSSAHGPMHLRNRGAAVLAIGVGPQRWHCAEGVALAPTTVAGHVDSRIAPPATPLLRNRRGRPISRGRYHQLWQPSCVFLGQVDLVTDTIHRKRHRLRRLRTTVEITDNRHHNLARHADTPLRTRWVRCHRPAPLGLRLARLDGRVSPPPSHHRRIRLPH</sequence>
<evidence type="ECO:0000256" key="1">
    <source>
        <dbReference type="SAM" id="MobiDB-lite"/>
    </source>
</evidence>
<evidence type="ECO:0000313" key="2">
    <source>
        <dbReference type="EMBL" id="SNY77768.1"/>
    </source>
</evidence>
<gene>
    <name evidence="2" type="ORF">SAMN04244553_1087</name>
</gene>
<protein>
    <submittedName>
        <fullName evidence="2">Uncharacterized protein</fullName>
    </submittedName>
</protein>
<dbReference type="EMBL" id="OBEG01000001">
    <property type="protein sequence ID" value="SNY77768.1"/>
    <property type="molecule type" value="Genomic_DNA"/>
</dbReference>
<accession>A0A285KYM5</accession>
<dbReference type="AlphaFoldDB" id="A0A285KYM5"/>
<keyword evidence="3" id="KW-1185">Reference proteome</keyword>
<dbReference type="Proteomes" id="UP000219565">
    <property type="component" value="Unassembled WGS sequence"/>
</dbReference>